<evidence type="ECO:0000313" key="4">
    <source>
        <dbReference type="Proteomes" id="UP000182121"/>
    </source>
</evidence>
<dbReference type="EMBL" id="FOIO01000004">
    <property type="protein sequence ID" value="SET27166.1"/>
    <property type="molecule type" value="Genomic_DNA"/>
</dbReference>
<proteinExistence type="predicted"/>
<dbReference type="InterPro" id="IPR040984">
    <property type="entry name" value="DUF5640"/>
</dbReference>
<sequence>MKKLSKTLALLLALTMVLCLAACGGSKDALSGTWSADLGDDGVITWTFDGKGKCTMENSYMKQKGTYTIDEDQLTVTLESWSDPSTYTFSVDGSSLTMNENSGYGISGTFAKK</sequence>
<dbReference type="RefSeq" id="WP_074661627.1">
    <property type="nucleotide sequence ID" value="NZ_FOIO01000004.1"/>
</dbReference>
<evidence type="ECO:0000256" key="1">
    <source>
        <dbReference type="SAM" id="SignalP"/>
    </source>
</evidence>
<feature type="chain" id="PRO_5039669130" description="DUF5640 domain-containing protein" evidence="1">
    <location>
        <begin position="22"/>
        <end position="113"/>
    </location>
</feature>
<accession>A0A1I0D6D1</accession>
<dbReference type="Pfam" id="PF18692">
    <property type="entry name" value="DUF5640"/>
    <property type="match status" value="1"/>
</dbReference>
<feature type="signal peptide" evidence="1">
    <location>
        <begin position="1"/>
        <end position="21"/>
    </location>
</feature>
<comment type="caution">
    <text evidence="3">The sequence shown here is derived from an EMBL/GenBank/DDBJ whole genome shotgun (WGS) entry which is preliminary data.</text>
</comment>
<feature type="domain" description="DUF5640" evidence="2">
    <location>
        <begin position="28"/>
        <end position="111"/>
    </location>
</feature>
<keyword evidence="1" id="KW-0732">Signal</keyword>
<evidence type="ECO:0000259" key="2">
    <source>
        <dbReference type="Pfam" id="PF18692"/>
    </source>
</evidence>
<dbReference type="Proteomes" id="UP000182121">
    <property type="component" value="Unassembled WGS sequence"/>
</dbReference>
<organism evidence="3 4">
    <name type="scientific">Enterocloster clostridioformis</name>
    <dbReference type="NCBI Taxonomy" id="1531"/>
    <lineage>
        <taxon>Bacteria</taxon>
        <taxon>Bacillati</taxon>
        <taxon>Bacillota</taxon>
        <taxon>Clostridia</taxon>
        <taxon>Lachnospirales</taxon>
        <taxon>Lachnospiraceae</taxon>
        <taxon>Enterocloster</taxon>
    </lineage>
</organism>
<reference evidence="3 4" key="1">
    <citation type="submission" date="2016-10" db="EMBL/GenBank/DDBJ databases">
        <authorList>
            <person name="Varghese N."/>
            <person name="Submissions S."/>
        </authorList>
    </citation>
    <scope>NUCLEOTIDE SEQUENCE [LARGE SCALE GENOMIC DNA]</scope>
    <source>
        <strain evidence="3 4">NLAE-zl-C196</strain>
    </source>
</reference>
<name>A0A1I0D6D1_9FIRM</name>
<gene>
    <name evidence="3" type="ORF">SAMN05216521_100438</name>
</gene>
<dbReference type="GeneID" id="86054291"/>
<evidence type="ECO:0000313" key="3">
    <source>
        <dbReference type="EMBL" id="SET27166.1"/>
    </source>
</evidence>
<dbReference type="AlphaFoldDB" id="A0A1I0D6D1"/>
<protein>
    <recommendedName>
        <fullName evidence="2">DUF5640 domain-containing protein</fullName>
    </recommendedName>
</protein>